<keyword evidence="1" id="KW-1185">Reference proteome</keyword>
<accession>A0ABM0GPN2</accession>
<dbReference type="Gene3D" id="3.40.50.1820">
    <property type="entry name" value="alpha/beta hydrolase"/>
    <property type="match status" value="1"/>
</dbReference>
<dbReference type="InterPro" id="IPR000639">
    <property type="entry name" value="Epox_hydrolase-like"/>
</dbReference>
<dbReference type="PANTHER" id="PTHR47533">
    <property type="entry name" value="PROTEIN CBG21859"/>
    <property type="match status" value="1"/>
</dbReference>
<evidence type="ECO:0000313" key="2">
    <source>
        <dbReference type="RefSeq" id="XP_002734551.1"/>
    </source>
</evidence>
<dbReference type="SUPFAM" id="SSF53474">
    <property type="entry name" value="alpha/beta-Hydrolases"/>
    <property type="match status" value="1"/>
</dbReference>
<dbReference type="InterPro" id="IPR029058">
    <property type="entry name" value="AB_hydrolase_fold"/>
</dbReference>
<reference evidence="2" key="1">
    <citation type="submission" date="2025-08" db="UniProtKB">
        <authorList>
            <consortium name="RefSeq"/>
        </authorList>
    </citation>
    <scope>IDENTIFICATION</scope>
    <source>
        <tissue evidence="2">Testes</tissue>
    </source>
</reference>
<dbReference type="PRINTS" id="PR00412">
    <property type="entry name" value="EPOXHYDRLASE"/>
</dbReference>
<evidence type="ECO:0000313" key="1">
    <source>
        <dbReference type="Proteomes" id="UP000694865"/>
    </source>
</evidence>
<dbReference type="RefSeq" id="XP_002734551.1">
    <property type="nucleotide sequence ID" value="XM_002734505.2"/>
</dbReference>
<dbReference type="GeneID" id="100371361"/>
<dbReference type="Proteomes" id="UP000694865">
    <property type="component" value="Unplaced"/>
</dbReference>
<sequence>MIRKFHYVHLPSKTYVIPCFQAFSKRAIIISNNSSTFSSCQNPSAALSASSLYRRHNTVLVTQMRHVVLKRRHPIVRCYCSREVADFELKVTTVESCGDVFDVSYVDIGKRDAPIIVCLHGSPASHKDFALITPYLLAANARVILPNFPGYGYCKTVRGDSYYFTSEHKAEFIKDFLQTINVNRVTVLVCHSASGTAASQLCAHSNITDSVVFMSGIGIWPHRAVRSLRLMKTVSALMNAAIIGDAMQKVIPWMSIKMSGFRVSKPSYMIALIHEMARVDWLKSRQNLEILGGKSLPIMIIGVEDDPIVQSAIAREGMRIVKVDKDDDVLHFDQYGNCVNENKEDHRKKPRRGIIFEKGGHWIQNSYPELISDAILDLMQLVAHNSR</sequence>
<dbReference type="PANTHER" id="PTHR47533:SF4">
    <property type="entry name" value="AB HYDROLASE-1 DOMAIN-CONTAINING PROTEIN"/>
    <property type="match status" value="1"/>
</dbReference>
<dbReference type="Pfam" id="PF06342">
    <property type="entry name" value="DUF1057"/>
    <property type="match status" value="1"/>
</dbReference>
<organism evidence="1 2">
    <name type="scientific">Saccoglossus kowalevskii</name>
    <name type="common">Acorn worm</name>
    <dbReference type="NCBI Taxonomy" id="10224"/>
    <lineage>
        <taxon>Eukaryota</taxon>
        <taxon>Metazoa</taxon>
        <taxon>Hemichordata</taxon>
        <taxon>Enteropneusta</taxon>
        <taxon>Harrimaniidae</taxon>
        <taxon>Saccoglossus</taxon>
    </lineage>
</organism>
<dbReference type="InterPro" id="IPR010463">
    <property type="entry name" value="DUF1057"/>
</dbReference>
<proteinExistence type="predicted"/>
<gene>
    <name evidence="2" type="primary">LOC100371361</name>
</gene>
<protein>
    <submittedName>
        <fullName evidence="2">Uncharacterized protein LOC100371361</fullName>
    </submittedName>
</protein>
<name>A0ABM0GPN2_SACKO</name>